<evidence type="ECO:0000313" key="13">
    <source>
        <dbReference type="EMBL" id="GAA1807250.1"/>
    </source>
</evidence>
<feature type="transmembrane region" description="Helical" evidence="9">
    <location>
        <begin position="402"/>
        <end position="420"/>
    </location>
</feature>
<feature type="transmembrane region" description="Helical" evidence="9">
    <location>
        <begin position="116"/>
        <end position="136"/>
    </location>
</feature>
<dbReference type="Proteomes" id="UP001499938">
    <property type="component" value="Unassembled WGS sequence"/>
</dbReference>
<keyword evidence="6 9" id="KW-1133">Transmembrane helix</keyword>
<feature type="transmembrane region" description="Helical" evidence="9">
    <location>
        <begin position="215"/>
        <end position="235"/>
    </location>
</feature>
<keyword evidence="7 9" id="KW-0811">Translocation</keyword>
<feature type="transmembrane region" description="Helical" evidence="9">
    <location>
        <begin position="190"/>
        <end position="209"/>
    </location>
</feature>
<dbReference type="InterPro" id="IPR026593">
    <property type="entry name" value="SecY"/>
</dbReference>
<dbReference type="InterPro" id="IPR023201">
    <property type="entry name" value="SecY_dom_sf"/>
</dbReference>
<comment type="caution">
    <text evidence="13">The sequence shown here is derived from an EMBL/GenBank/DDBJ whole genome shotgun (WGS) entry which is preliminary data.</text>
</comment>
<evidence type="ECO:0000256" key="2">
    <source>
        <dbReference type="ARBA" id="ARBA00005751"/>
    </source>
</evidence>
<dbReference type="InterPro" id="IPR002208">
    <property type="entry name" value="SecY/SEC61-alpha"/>
</dbReference>
<evidence type="ECO:0000256" key="4">
    <source>
        <dbReference type="ARBA" id="ARBA00022692"/>
    </source>
</evidence>
<comment type="similarity">
    <text evidence="2 9 12">Belongs to the SecY/SEC61-alpha family.</text>
</comment>
<proteinExistence type="inferred from homology"/>
<dbReference type="PANTHER" id="PTHR10906">
    <property type="entry name" value="SECY/SEC61-ALPHA FAMILY MEMBER"/>
    <property type="match status" value="1"/>
</dbReference>
<evidence type="ECO:0000256" key="8">
    <source>
        <dbReference type="ARBA" id="ARBA00023136"/>
    </source>
</evidence>
<evidence type="ECO:0000256" key="7">
    <source>
        <dbReference type="ARBA" id="ARBA00023010"/>
    </source>
</evidence>
<sequence length="437" mass="47692">MLSAFARAFRTPDLRKKILFTLAIIAIYRLGAHVPTPGISYAAVQECVANAQANTGFLGLANLFSGGALLTLSVFALGIMPYITASIIVQLLTVVIPRFETLKKEGQAGQQKMTQYTRYLTIGLAVLQSSTLITFAQNPSQLFGNPSCTNILVDDSMITILIMVLTMTAGTGMVMWLGELLTDKGVGNGMSILIFTSIVSSFPGALWGIRRTNGWMTFLIVVLLGLLIIAAVVFVEQSTRRIPVQYAKRMVGRQMYGGTSTYIPIKVNMANVIPVIFASSLLALPAMVAQFNQNPTGRSPGWVGFIQNHLVDPGKPVYMVVYTVLILFFTFFYVSITFNPEEVADNMKRYGGFIPGIRAGKPTAEYLQYVLTRITVPGAIYLALISLIPLIAIASINADMNFPFGGTSIIIMVGVGLETVKQIEAQLHQRQYEGFLR</sequence>
<name>A0ABN2M5H4_9MICO</name>
<dbReference type="Pfam" id="PF00344">
    <property type="entry name" value="SecY"/>
    <property type="match status" value="1"/>
</dbReference>
<organism evidence="13 14">
    <name type="scientific">Nostocoides veronense</name>
    <dbReference type="NCBI Taxonomy" id="330836"/>
    <lineage>
        <taxon>Bacteria</taxon>
        <taxon>Bacillati</taxon>
        <taxon>Actinomycetota</taxon>
        <taxon>Actinomycetes</taxon>
        <taxon>Micrococcales</taxon>
        <taxon>Intrasporangiaceae</taxon>
        <taxon>Nostocoides</taxon>
    </lineage>
</organism>
<reference evidence="13 14" key="1">
    <citation type="journal article" date="2019" name="Int. J. Syst. Evol. Microbiol.">
        <title>The Global Catalogue of Microorganisms (GCM) 10K type strain sequencing project: providing services to taxonomists for standard genome sequencing and annotation.</title>
        <authorList>
            <consortium name="The Broad Institute Genomics Platform"/>
            <consortium name="The Broad Institute Genome Sequencing Center for Infectious Disease"/>
            <person name="Wu L."/>
            <person name="Ma J."/>
        </authorList>
    </citation>
    <scope>NUCLEOTIDE SEQUENCE [LARGE SCALE GENOMIC DNA]</scope>
    <source>
        <strain evidence="13 14">JCM 15592</strain>
    </source>
</reference>
<dbReference type="RefSeq" id="WP_344088257.1">
    <property type="nucleotide sequence ID" value="NZ_BAAAPO010000053.1"/>
</dbReference>
<protein>
    <recommendedName>
        <fullName evidence="9 10">Protein translocase subunit SecY</fullName>
    </recommendedName>
</protein>
<evidence type="ECO:0000256" key="1">
    <source>
        <dbReference type="ARBA" id="ARBA00004141"/>
    </source>
</evidence>
<comment type="subunit">
    <text evidence="9">Component of the Sec protein translocase complex. Heterotrimer consisting of SecY, SecE and SecG subunits. The heterotrimers can form oligomers, although 1 heterotrimer is thought to be able to translocate proteins. Interacts with the ribosome. Interacts with SecDF, and other proteins may be involved. Interacts with SecA.</text>
</comment>
<feature type="transmembrane region" description="Helical" evidence="9">
    <location>
        <begin position="317"/>
        <end position="339"/>
    </location>
</feature>
<evidence type="ECO:0000256" key="12">
    <source>
        <dbReference type="RuleBase" id="RU004349"/>
    </source>
</evidence>
<dbReference type="Gene3D" id="1.10.3370.10">
    <property type="entry name" value="SecY subunit domain"/>
    <property type="match status" value="1"/>
</dbReference>
<dbReference type="PROSITE" id="PS00755">
    <property type="entry name" value="SECY_1"/>
    <property type="match status" value="1"/>
</dbReference>
<comment type="function">
    <text evidence="9 10">The central subunit of the protein translocation channel SecYEG. Consists of two halves formed by TMs 1-5 and 6-10. These two domains form a lateral gate at the front which open onto the bilayer between TMs 2 and 7, and are clamped together by SecE at the back. The channel is closed by both a pore ring composed of hydrophobic SecY resides and a short helix (helix 2A) on the extracellular side of the membrane which forms a plug. The plug probably moves laterally to allow the channel to open. The ring and the pore may move independently.</text>
</comment>
<comment type="subcellular location">
    <subcellularLocation>
        <location evidence="9">Cell membrane</location>
        <topology evidence="9">Multi-pass membrane protein</topology>
    </subcellularLocation>
    <subcellularLocation>
        <location evidence="1 11">Membrane</location>
        <topology evidence="1 11">Multi-pass membrane protein</topology>
    </subcellularLocation>
</comment>
<gene>
    <name evidence="9 13" type="primary">secY</name>
    <name evidence="13" type="ORF">GCM10009811_33500</name>
</gene>
<comment type="caution">
    <text evidence="9">Lacks conserved residue(s) required for the propagation of feature annotation.</text>
</comment>
<evidence type="ECO:0000256" key="3">
    <source>
        <dbReference type="ARBA" id="ARBA00022448"/>
    </source>
</evidence>
<keyword evidence="8 9" id="KW-0472">Membrane</keyword>
<dbReference type="NCBIfam" id="TIGR00967">
    <property type="entry name" value="3a0501s007"/>
    <property type="match status" value="1"/>
</dbReference>
<dbReference type="PROSITE" id="PS00756">
    <property type="entry name" value="SECY_2"/>
    <property type="match status" value="1"/>
</dbReference>
<accession>A0ABN2M5H4</accession>
<dbReference type="InterPro" id="IPR030659">
    <property type="entry name" value="SecY_CS"/>
</dbReference>
<evidence type="ECO:0000256" key="9">
    <source>
        <dbReference type="HAMAP-Rule" id="MF_01465"/>
    </source>
</evidence>
<evidence type="ECO:0000256" key="5">
    <source>
        <dbReference type="ARBA" id="ARBA00022927"/>
    </source>
</evidence>
<keyword evidence="5 9" id="KW-0653">Protein transport</keyword>
<feature type="transmembrane region" description="Helical" evidence="9">
    <location>
        <begin position="378"/>
        <end position="396"/>
    </location>
</feature>
<evidence type="ECO:0000256" key="6">
    <source>
        <dbReference type="ARBA" id="ARBA00022989"/>
    </source>
</evidence>
<dbReference type="PRINTS" id="PR00303">
    <property type="entry name" value="SECYTRNLCASE"/>
</dbReference>
<keyword evidence="4 9" id="KW-0812">Transmembrane</keyword>
<evidence type="ECO:0000313" key="14">
    <source>
        <dbReference type="Proteomes" id="UP001499938"/>
    </source>
</evidence>
<feature type="transmembrane region" description="Helical" evidence="9">
    <location>
        <begin position="156"/>
        <end position="178"/>
    </location>
</feature>
<keyword evidence="3 9" id="KW-0813">Transport</keyword>
<evidence type="ECO:0000256" key="11">
    <source>
        <dbReference type="RuleBase" id="RU003484"/>
    </source>
</evidence>
<dbReference type="HAMAP" id="MF_01465">
    <property type="entry name" value="SecY"/>
    <property type="match status" value="1"/>
</dbReference>
<dbReference type="PIRSF" id="PIRSF004557">
    <property type="entry name" value="SecY"/>
    <property type="match status" value="1"/>
</dbReference>
<dbReference type="EMBL" id="BAAAPO010000053">
    <property type="protein sequence ID" value="GAA1807250.1"/>
    <property type="molecule type" value="Genomic_DNA"/>
</dbReference>
<dbReference type="SUPFAM" id="SSF103491">
    <property type="entry name" value="Preprotein translocase SecY subunit"/>
    <property type="match status" value="1"/>
</dbReference>
<keyword evidence="9" id="KW-1003">Cell membrane</keyword>
<feature type="transmembrane region" description="Helical" evidence="9">
    <location>
        <begin position="66"/>
        <end position="95"/>
    </location>
</feature>
<evidence type="ECO:0000256" key="10">
    <source>
        <dbReference type="RuleBase" id="RU000537"/>
    </source>
</evidence>
<keyword evidence="14" id="KW-1185">Reference proteome</keyword>